<keyword evidence="2" id="KW-1185">Reference proteome</keyword>
<name>A0A2S6H198_9PSEU</name>
<evidence type="ECO:0000313" key="2">
    <source>
        <dbReference type="Proteomes" id="UP000239203"/>
    </source>
</evidence>
<protein>
    <submittedName>
        <fullName evidence="1">Uncharacterized protein</fullName>
    </submittedName>
</protein>
<dbReference type="EMBL" id="PTIX01000001">
    <property type="protein sequence ID" value="PPK71262.1"/>
    <property type="molecule type" value="Genomic_DNA"/>
</dbReference>
<comment type="caution">
    <text evidence="1">The sequence shown here is derived from an EMBL/GenBank/DDBJ whole genome shotgun (WGS) entry which is preliminary data.</text>
</comment>
<dbReference type="Proteomes" id="UP000239203">
    <property type="component" value="Unassembled WGS sequence"/>
</dbReference>
<dbReference type="OrthoDB" id="8402552at2"/>
<reference evidence="1 2" key="1">
    <citation type="submission" date="2018-02" db="EMBL/GenBank/DDBJ databases">
        <title>Genomic Encyclopedia of Archaeal and Bacterial Type Strains, Phase II (KMG-II): from individual species to whole genera.</title>
        <authorList>
            <person name="Goeker M."/>
        </authorList>
    </citation>
    <scope>NUCLEOTIDE SEQUENCE [LARGE SCALE GENOMIC DNA]</scope>
    <source>
        <strain evidence="1 2">YU 961-1</strain>
    </source>
</reference>
<sequence length="428" mass="46326">MSSLYDHLRQRPDGLELPDGGWDGVLVHHGHRAVDEARADEVAEAVRATCAGSARLPALYEVVAADDVVRYFEGLAPRLADAEVGAVGRWLATTAADRGAVKVGLVLLGIAGSDPDVVRVFAAHDEFTLYCAAGERELWRMALAVRGWGRIHCVERLRGTRDPEIREWILRGGFRNTVSHGYLALIAAETGGLAAALRGPVDRDLLTAAGEILLALIEVGPADGIRDYGQASEAIDSYLAVVEEYAPALIDFLCVEAIRGLDGQKACARILADRRWDRLIAEGLSSSDPLVFRDAARVARGKGIDTFEEHVRWIWAEPGADWWVGAWEQADADRARGLIALPGPIAARARGLRAFPGIGGDVVLASLRGPEVYDRGVAMETLAHWPRSAWPAAAEAAVEELARDDPEDQVRRWATELLAGRLQAGDPR</sequence>
<dbReference type="AlphaFoldDB" id="A0A2S6H198"/>
<organism evidence="1 2">
    <name type="scientific">Actinokineospora auranticolor</name>
    <dbReference type="NCBI Taxonomy" id="155976"/>
    <lineage>
        <taxon>Bacteria</taxon>
        <taxon>Bacillati</taxon>
        <taxon>Actinomycetota</taxon>
        <taxon>Actinomycetes</taxon>
        <taxon>Pseudonocardiales</taxon>
        <taxon>Pseudonocardiaceae</taxon>
        <taxon>Actinokineospora</taxon>
    </lineage>
</organism>
<dbReference type="RefSeq" id="WP_146107898.1">
    <property type="nucleotide sequence ID" value="NZ_CP154825.1"/>
</dbReference>
<gene>
    <name evidence="1" type="ORF">CLV40_101451</name>
</gene>
<evidence type="ECO:0000313" key="1">
    <source>
        <dbReference type="EMBL" id="PPK71262.1"/>
    </source>
</evidence>
<accession>A0A2S6H198</accession>
<proteinExistence type="predicted"/>